<dbReference type="InterPro" id="IPR002213">
    <property type="entry name" value="UDP_glucos_trans"/>
</dbReference>
<evidence type="ECO:0000256" key="6">
    <source>
        <dbReference type="ARBA" id="ARBA00022824"/>
    </source>
</evidence>
<dbReference type="PANTHER" id="PTHR48043">
    <property type="entry name" value="EG:EG0003.4 PROTEIN-RELATED"/>
    <property type="match status" value="1"/>
</dbReference>
<dbReference type="FunFam" id="3.40.50.2000:FF:000050">
    <property type="entry name" value="UDP-glucuronosyltransferase"/>
    <property type="match status" value="1"/>
</dbReference>
<evidence type="ECO:0000256" key="7">
    <source>
        <dbReference type="ARBA" id="ARBA00022989"/>
    </source>
</evidence>
<dbReference type="Pfam" id="PF00201">
    <property type="entry name" value="UDPGT"/>
    <property type="match status" value="1"/>
</dbReference>
<evidence type="ECO:0000313" key="12">
    <source>
        <dbReference type="EMBL" id="JAG29567.1"/>
    </source>
</evidence>
<dbReference type="GO" id="GO:0008194">
    <property type="term" value="F:UDP-glycosyltransferase activity"/>
    <property type="evidence" value="ECO:0007669"/>
    <property type="project" value="InterPro"/>
</dbReference>
<accession>A0A0A9Y922</accession>
<evidence type="ECO:0000256" key="9">
    <source>
        <dbReference type="ARBA" id="ARBA00023180"/>
    </source>
</evidence>
<evidence type="ECO:0000256" key="1">
    <source>
        <dbReference type="ARBA" id="ARBA00004240"/>
    </source>
</evidence>
<protein>
    <submittedName>
        <fullName evidence="12">UDP-glucuronosyltransferase 1-2</fullName>
    </submittedName>
</protein>
<evidence type="ECO:0000256" key="8">
    <source>
        <dbReference type="ARBA" id="ARBA00023136"/>
    </source>
</evidence>
<evidence type="ECO:0000256" key="3">
    <source>
        <dbReference type="ARBA" id="ARBA00022676"/>
    </source>
</evidence>
<keyword evidence="9" id="KW-0325">Glycoprotein</keyword>
<dbReference type="AlphaFoldDB" id="A0A0A9Y922"/>
<evidence type="ECO:0000256" key="4">
    <source>
        <dbReference type="ARBA" id="ARBA00022679"/>
    </source>
</evidence>
<dbReference type="SUPFAM" id="SSF53756">
    <property type="entry name" value="UDP-Glycosyltransferase/glycogen phosphorylase"/>
    <property type="match status" value="1"/>
</dbReference>
<comment type="similarity">
    <text evidence="2">Belongs to the UDP-glycosyltransferase family.</text>
</comment>
<keyword evidence="4 12" id="KW-0808">Transferase</keyword>
<keyword evidence="3" id="KW-0328">Glycosyltransferase</keyword>
<dbReference type="PANTHER" id="PTHR48043:SF114">
    <property type="entry name" value="IP04436P-RELATED"/>
    <property type="match status" value="1"/>
</dbReference>
<keyword evidence="7 11" id="KW-1133">Transmembrane helix</keyword>
<organism evidence="12">
    <name type="scientific">Lygus hesperus</name>
    <name type="common">Western plant bug</name>
    <dbReference type="NCBI Taxonomy" id="30085"/>
    <lineage>
        <taxon>Eukaryota</taxon>
        <taxon>Metazoa</taxon>
        <taxon>Ecdysozoa</taxon>
        <taxon>Arthropoda</taxon>
        <taxon>Hexapoda</taxon>
        <taxon>Insecta</taxon>
        <taxon>Pterygota</taxon>
        <taxon>Neoptera</taxon>
        <taxon>Paraneoptera</taxon>
        <taxon>Hemiptera</taxon>
        <taxon>Heteroptera</taxon>
        <taxon>Panheteroptera</taxon>
        <taxon>Cimicomorpha</taxon>
        <taxon>Miridae</taxon>
        <taxon>Mirini</taxon>
        <taxon>Lygus</taxon>
    </lineage>
</organism>
<evidence type="ECO:0000256" key="11">
    <source>
        <dbReference type="SAM" id="Phobius"/>
    </source>
</evidence>
<evidence type="ECO:0000256" key="2">
    <source>
        <dbReference type="ARBA" id="ARBA00009995"/>
    </source>
</evidence>
<dbReference type="Gene3D" id="3.40.50.2000">
    <property type="entry name" value="Glycogen Phosphorylase B"/>
    <property type="match status" value="2"/>
</dbReference>
<keyword evidence="6" id="KW-0256">Endoplasmic reticulum</keyword>
<reference evidence="12" key="2">
    <citation type="submission" date="2014-07" db="EMBL/GenBank/DDBJ databases">
        <authorList>
            <person name="Hull J."/>
        </authorList>
    </citation>
    <scope>NUCLEOTIDE SEQUENCE</scope>
</reference>
<evidence type="ECO:0000256" key="10">
    <source>
        <dbReference type="ARBA" id="ARBA00046288"/>
    </source>
</evidence>
<name>A0A0A9Y922_LYGHE</name>
<proteinExistence type="inferred from homology"/>
<keyword evidence="5 11" id="KW-0812">Transmembrane</keyword>
<evidence type="ECO:0000256" key="5">
    <source>
        <dbReference type="ARBA" id="ARBA00022692"/>
    </source>
</evidence>
<feature type="non-terminal residue" evidence="12">
    <location>
        <position position="1"/>
    </location>
</feature>
<feature type="transmembrane region" description="Helical" evidence="11">
    <location>
        <begin position="489"/>
        <end position="510"/>
    </location>
</feature>
<reference evidence="12" key="1">
    <citation type="journal article" date="2014" name="PLoS ONE">
        <title>Transcriptome-Based Identification of ABC Transporters in the Western Tarnished Plant Bug Lygus hesperus.</title>
        <authorList>
            <person name="Hull J.J."/>
            <person name="Chaney K."/>
            <person name="Geib S.M."/>
            <person name="Fabrick J.A."/>
            <person name="Brent C.S."/>
            <person name="Walsh D."/>
            <person name="Lavine L.C."/>
        </authorList>
    </citation>
    <scope>NUCLEOTIDE SEQUENCE</scope>
</reference>
<keyword evidence="8 11" id="KW-0472">Membrane</keyword>
<sequence>HNAAGLVGRIGQSSFESATNMLLAVAHLFLMSVVLLQATDAAKILGFFPFHGPSHNLVFMSLMEELAKRGHNVTVAGYYEPKTPRPNFKSILFKLKPGTPLKGFLDAKDYENSNHMTTMYLINDIFSNYEDLIPLNNYNQILEGKYDLVVLEYFETDLFLGYASKIGAPYILFHSSEAIPWHRIKMGDSIAPNIIPNVFGQRDSRMDFMGRFMNTVELIQMMFYYRTVLVPSAQKLADKHLGPQPPLEEWTTNASLYLSNTHCSIFGSRPMNPSTIEVGGLNVPPVKPLGKDLKTLLDGAKNGVVYFSMGSVLKGSSMSADKRDAILKVFSELKETVLWKWEDELPYKPPNLHTSPWFPQRDIFAHPNIVLYIGHCGLLGIHEAVTEALPIICLPMFGDQHFNAAALKQNGMGLWLNYADINEELFRNTITQVLHNSSFKENAKRISAAFLDRPMSAMDTAVYWTEYVIRHKGAPHLRSPARWMTWYEYYNLDVIAILLAIPLIALILLYKMLVAFIRTLCCRGPGSAQKKVKRS</sequence>
<comment type="subcellular location">
    <subcellularLocation>
        <location evidence="10">Endomembrane system</location>
        <topology evidence="10">Single-pass type I membrane protein</topology>
    </subcellularLocation>
    <subcellularLocation>
        <location evidence="1">Endoplasmic reticulum</location>
    </subcellularLocation>
</comment>
<gene>
    <name evidence="12" type="primary">Ugt1_4</name>
    <name evidence="12" type="ORF">CM83_60350</name>
</gene>
<dbReference type="InterPro" id="IPR050271">
    <property type="entry name" value="UDP-glycosyltransferase"/>
</dbReference>
<dbReference type="EMBL" id="GBHO01014037">
    <property type="protein sequence ID" value="JAG29567.1"/>
    <property type="molecule type" value="Transcribed_RNA"/>
</dbReference>
<dbReference type="GO" id="GO:0005783">
    <property type="term" value="C:endoplasmic reticulum"/>
    <property type="evidence" value="ECO:0007669"/>
    <property type="project" value="UniProtKB-SubCell"/>
</dbReference>
<dbReference type="CDD" id="cd03784">
    <property type="entry name" value="GT1_Gtf-like"/>
    <property type="match status" value="1"/>
</dbReference>